<dbReference type="Proteomes" id="UP000310168">
    <property type="component" value="Unassembled WGS sequence"/>
</dbReference>
<proteinExistence type="predicted"/>
<gene>
    <name evidence="1" type="ORF">EZH24_05195</name>
</gene>
<accession>A0ABY2TRD5</accession>
<dbReference type="EMBL" id="SJDU01000099">
    <property type="protein sequence ID" value="TKZ35448.1"/>
    <property type="molecule type" value="Genomic_DNA"/>
</dbReference>
<dbReference type="PROSITE" id="PS51257">
    <property type="entry name" value="PROKAR_LIPOPROTEIN"/>
    <property type="match status" value="1"/>
</dbReference>
<sequence length="214" mass="24200">MRLKLIIITILIISCGTVFPQFELDFLVKSGLVESFSDKIDINNDTYFYKKELNLQLGYKFAANKNLFKGVSLLFDFGTSGNPISYSISKNDKHTVNGNLGIFTGLALKFIFSPSLNSKQDLVLGVASGARFIPVVDYLDTKLNKTPISPYVKLFFEDRIYGNDKFAFVVGFGLYYEYMIFDKSDSMKLFGVNNVKQHHSIGEMITLGFHFGKR</sequence>
<reference evidence="1 2" key="1">
    <citation type="journal article" date="2019" name="Anaerobe">
        <title>Brachyspira catarrhinii sp. nov., an anaerobic intestinal spirochaete isolated from vervet monkeys may have been misidentified as Brachyspira aalborgi in previous studies.</title>
        <authorList>
            <person name="Phillips N.D."/>
            <person name="La T."/>
            <person name="Hampson D.J."/>
        </authorList>
    </citation>
    <scope>NUCLEOTIDE SEQUENCE [LARGE SCALE GENOMIC DNA]</scope>
    <source>
        <strain evidence="1 2">Z12</strain>
    </source>
</reference>
<organism evidence="1 2">
    <name type="scientific">Brachyspira catarrhinii</name>
    <dbReference type="NCBI Taxonomy" id="2528966"/>
    <lineage>
        <taxon>Bacteria</taxon>
        <taxon>Pseudomonadati</taxon>
        <taxon>Spirochaetota</taxon>
        <taxon>Spirochaetia</taxon>
        <taxon>Brachyspirales</taxon>
        <taxon>Brachyspiraceae</taxon>
        <taxon>Brachyspira</taxon>
    </lineage>
</organism>
<dbReference type="RefSeq" id="WP_137998074.1">
    <property type="nucleotide sequence ID" value="NZ_SJDU01000099.1"/>
</dbReference>
<keyword evidence="2" id="KW-1185">Reference proteome</keyword>
<evidence type="ECO:0000313" key="1">
    <source>
        <dbReference type="EMBL" id="TKZ35448.1"/>
    </source>
</evidence>
<evidence type="ECO:0008006" key="3">
    <source>
        <dbReference type="Google" id="ProtNLM"/>
    </source>
</evidence>
<comment type="caution">
    <text evidence="1">The sequence shown here is derived from an EMBL/GenBank/DDBJ whole genome shotgun (WGS) entry which is preliminary data.</text>
</comment>
<name>A0ABY2TRD5_9SPIR</name>
<protein>
    <recommendedName>
        <fullName evidence="3">Outer membrane protein beta-barrel domain-containing protein</fullName>
    </recommendedName>
</protein>
<evidence type="ECO:0000313" key="2">
    <source>
        <dbReference type="Proteomes" id="UP000310168"/>
    </source>
</evidence>